<dbReference type="SMART" id="SM00116">
    <property type="entry name" value="CBS"/>
    <property type="match status" value="2"/>
</dbReference>
<evidence type="ECO:0000313" key="5">
    <source>
        <dbReference type="EMBL" id="GAA2403420.1"/>
    </source>
</evidence>
<feature type="domain" description="CBS" evidence="4">
    <location>
        <begin position="12"/>
        <end position="70"/>
    </location>
</feature>
<evidence type="ECO:0000256" key="1">
    <source>
        <dbReference type="ARBA" id="ARBA00023122"/>
    </source>
</evidence>
<sequence length="228" mass="24375">MDGTPRIVSDVMTHTVVAIGRDAPFKQIVALMEQWGISALPVLEGEGRVVGVVSEADLLPKEGYRGSDPSRMEQLRHPKELARAGAVTAGELMTSPAVCVRAGAALSEAARLMAVRRVKRLPVVDAQGVLVGVVSRGDLLRVFLRPDEDIAREVRREVVAPLFPEGDVGVRVSEGVVAFTGRVRDTALVPVAARMARAVEGVVDVGFDLVRPSVPVRRPEPPVVGPLF</sequence>
<dbReference type="Gene3D" id="3.10.580.10">
    <property type="entry name" value="CBS-domain"/>
    <property type="match status" value="1"/>
</dbReference>
<evidence type="ECO:0000259" key="4">
    <source>
        <dbReference type="PROSITE" id="PS51371"/>
    </source>
</evidence>
<dbReference type="PROSITE" id="PS51371">
    <property type="entry name" value="CBS"/>
    <property type="match status" value="2"/>
</dbReference>
<dbReference type="PROSITE" id="PS50914">
    <property type="entry name" value="BON"/>
    <property type="match status" value="1"/>
</dbReference>
<dbReference type="Proteomes" id="UP001500058">
    <property type="component" value="Unassembled WGS sequence"/>
</dbReference>
<keyword evidence="1 2" id="KW-0129">CBS domain</keyword>
<comment type="caution">
    <text evidence="5">The sequence shown here is derived from an EMBL/GenBank/DDBJ whole genome shotgun (WGS) entry which is preliminary data.</text>
</comment>
<protein>
    <submittedName>
        <fullName evidence="5">CBS domain-containing protein</fullName>
    </submittedName>
</protein>
<dbReference type="InterPro" id="IPR017080">
    <property type="entry name" value="UCP036990_CBS_BON"/>
</dbReference>
<dbReference type="Pfam" id="PF04972">
    <property type="entry name" value="BON"/>
    <property type="match status" value="1"/>
</dbReference>
<keyword evidence="6" id="KW-1185">Reference proteome</keyword>
<dbReference type="PIRSF" id="PIRSF036990">
    <property type="entry name" value="UCP036990_CBS_BON"/>
    <property type="match status" value="1"/>
</dbReference>
<dbReference type="PANTHER" id="PTHR43080:SF29">
    <property type="entry name" value="OS02G0818000 PROTEIN"/>
    <property type="match status" value="1"/>
</dbReference>
<dbReference type="PANTHER" id="PTHR43080">
    <property type="entry name" value="CBS DOMAIN-CONTAINING PROTEIN CBSX3, MITOCHONDRIAL"/>
    <property type="match status" value="1"/>
</dbReference>
<name>A0ABN3IGU1_9ACTN</name>
<gene>
    <name evidence="5" type="ORF">GCM10010420_33300</name>
</gene>
<dbReference type="RefSeq" id="WP_344631826.1">
    <property type="nucleotide sequence ID" value="NZ_BAAATJ010000015.1"/>
</dbReference>
<dbReference type="InterPro" id="IPR007055">
    <property type="entry name" value="BON_dom"/>
</dbReference>
<evidence type="ECO:0000259" key="3">
    <source>
        <dbReference type="PROSITE" id="PS50914"/>
    </source>
</evidence>
<evidence type="ECO:0000313" key="6">
    <source>
        <dbReference type="Proteomes" id="UP001500058"/>
    </source>
</evidence>
<organism evidence="5 6">
    <name type="scientific">Streptomyces glaucosporus</name>
    <dbReference type="NCBI Taxonomy" id="284044"/>
    <lineage>
        <taxon>Bacteria</taxon>
        <taxon>Bacillati</taxon>
        <taxon>Actinomycetota</taxon>
        <taxon>Actinomycetes</taxon>
        <taxon>Kitasatosporales</taxon>
        <taxon>Streptomycetaceae</taxon>
        <taxon>Streptomyces</taxon>
    </lineage>
</organism>
<dbReference type="SUPFAM" id="SSF54631">
    <property type="entry name" value="CBS-domain pair"/>
    <property type="match status" value="1"/>
</dbReference>
<feature type="domain" description="CBS" evidence="4">
    <location>
        <begin position="93"/>
        <end position="150"/>
    </location>
</feature>
<dbReference type="EMBL" id="BAAATJ010000015">
    <property type="protein sequence ID" value="GAA2403420.1"/>
    <property type="molecule type" value="Genomic_DNA"/>
</dbReference>
<proteinExistence type="predicted"/>
<dbReference type="Pfam" id="PF00571">
    <property type="entry name" value="CBS"/>
    <property type="match status" value="2"/>
</dbReference>
<dbReference type="InterPro" id="IPR051257">
    <property type="entry name" value="Diverse_CBS-Domain"/>
</dbReference>
<accession>A0ABN3IGU1</accession>
<dbReference type="InterPro" id="IPR000644">
    <property type="entry name" value="CBS_dom"/>
</dbReference>
<dbReference type="CDD" id="cd04586">
    <property type="entry name" value="CBS_pair_BON_assoc"/>
    <property type="match status" value="1"/>
</dbReference>
<feature type="domain" description="BON" evidence="3">
    <location>
        <begin position="146"/>
        <end position="214"/>
    </location>
</feature>
<reference evidence="5 6" key="1">
    <citation type="journal article" date="2019" name="Int. J. Syst. Evol. Microbiol.">
        <title>The Global Catalogue of Microorganisms (GCM) 10K type strain sequencing project: providing services to taxonomists for standard genome sequencing and annotation.</title>
        <authorList>
            <consortium name="The Broad Institute Genomics Platform"/>
            <consortium name="The Broad Institute Genome Sequencing Center for Infectious Disease"/>
            <person name="Wu L."/>
            <person name="Ma J."/>
        </authorList>
    </citation>
    <scope>NUCLEOTIDE SEQUENCE [LARGE SCALE GENOMIC DNA]</scope>
    <source>
        <strain evidence="5 6">JCM 6921</strain>
    </source>
</reference>
<dbReference type="InterPro" id="IPR046342">
    <property type="entry name" value="CBS_dom_sf"/>
</dbReference>
<evidence type="ECO:0000256" key="2">
    <source>
        <dbReference type="PROSITE-ProRule" id="PRU00703"/>
    </source>
</evidence>